<evidence type="ECO:0008006" key="5">
    <source>
        <dbReference type="Google" id="ProtNLM"/>
    </source>
</evidence>
<keyword evidence="4" id="KW-1185">Reference proteome</keyword>
<proteinExistence type="inferred from homology"/>
<dbReference type="InterPro" id="IPR007317">
    <property type="entry name" value="GET4"/>
</dbReference>
<dbReference type="PANTHER" id="PTHR12875:SF0">
    <property type="entry name" value="GOLGI TO ER TRAFFIC PROTEIN 4 HOMOLOG"/>
    <property type="match status" value="1"/>
</dbReference>
<dbReference type="PANTHER" id="PTHR12875">
    <property type="entry name" value="GOLGI TO ER TRAFFIC PROTEIN 4 HOMOLOG"/>
    <property type="match status" value="1"/>
</dbReference>
<dbReference type="GO" id="GO:0045048">
    <property type="term" value="P:protein insertion into ER membrane"/>
    <property type="evidence" value="ECO:0007669"/>
    <property type="project" value="InterPro"/>
</dbReference>
<dbReference type="EMBL" id="QEAQ01000212">
    <property type="protein sequence ID" value="TPX53621.1"/>
    <property type="molecule type" value="Genomic_DNA"/>
</dbReference>
<comment type="similarity">
    <text evidence="1">Belongs to the GET4 family.</text>
</comment>
<comment type="caution">
    <text evidence="3">The sequence shown here is derived from an EMBL/GenBank/DDBJ whole genome shotgun (WGS) entry which is preliminary data.</text>
</comment>
<sequence length="350" mass="38509">MSSSTAPSRTAGSSAGVQRVLTKLSQSVSDGNYYEAHQMYHSICQRYLKQHNTAAAIHLLHQGALSMLAAYQLGSAADLAQRLIDIYNDDHVPVDNASRSTLLDIFHAFPLKTEQCDVFVRNVVKWSARNSEFSVVGDPALHHAIASRYFKEGAYYDAEAHFVYGLTDSARAWGHMAAEWANQGYFPDKGYFVARAVLPYLAVGKIHHAALAFQTFVKDAALLTTADPAPTPLAFESADGTANAFDVHHYPSSALLNFTQLLIIVVQRDAPTQFTQLRTKYNPILAFDPYLVELVEKIAEIYFDLGPKKYANPLEDMMKSLFGGATPAAPSLGQPRRSVAPPPPEPMEMD</sequence>
<reference evidence="3 4" key="1">
    <citation type="journal article" date="2019" name="Sci. Rep.">
        <title>Comparative genomics of chytrid fungi reveal insights into the obligate biotrophic and pathogenic lifestyle of Synchytrium endobioticum.</title>
        <authorList>
            <person name="van de Vossenberg B.T.L.H."/>
            <person name="Warris S."/>
            <person name="Nguyen H.D.T."/>
            <person name="van Gent-Pelzer M.P.E."/>
            <person name="Joly D.L."/>
            <person name="van de Geest H.C."/>
            <person name="Bonants P.J.M."/>
            <person name="Smith D.S."/>
            <person name="Levesque C.A."/>
            <person name="van der Lee T.A.J."/>
        </authorList>
    </citation>
    <scope>NUCLEOTIDE SEQUENCE [LARGE SCALE GENOMIC DNA]</scope>
    <source>
        <strain evidence="3 4">CBS 809.83</strain>
    </source>
</reference>
<evidence type="ECO:0000256" key="1">
    <source>
        <dbReference type="ARBA" id="ARBA00005351"/>
    </source>
</evidence>
<dbReference type="Gene3D" id="1.25.40.10">
    <property type="entry name" value="Tetratricopeptide repeat domain"/>
    <property type="match status" value="1"/>
</dbReference>
<dbReference type="Pfam" id="PF04190">
    <property type="entry name" value="GET4"/>
    <property type="match status" value="1"/>
</dbReference>
<dbReference type="InterPro" id="IPR011990">
    <property type="entry name" value="TPR-like_helical_dom_sf"/>
</dbReference>
<dbReference type="GO" id="GO:0005829">
    <property type="term" value="C:cytosol"/>
    <property type="evidence" value="ECO:0007669"/>
    <property type="project" value="TreeGrafter"/>
</dbReference>
<name>A0A507DQF2_9FUNG</name>
<dbReference type="STRING" id="109895.A0A507DQF2"/>
<organism evidence="3 4">
    <name type="scientific">Powellomyces hirtus</name>
    <dbReference type="NCBI Taxonomy" id="109895"/>
    <lineage>
        <taxon>Eukaryota</taxon>
        <taxon>Fungi</taxon>
        <taxon>Fungi incertae sedis</taxon>
        <taxon>Chytridiomycota</taxon>
        <taxon>Chytridiomycota incertae sedis</taxon>
        <taxon>Chytridiomycetes</taxon>
        <taxon>Spizellomycetales</taxon>
        <taxon>Powellomycetaceae</taxon>
        <taxon>Powellomyces</taxon>
    </lineage>
</organism>
<gene>
    <name evidence="3" type="ORF">PhCBS80983_g06246</name>
</gene>
<protein>
    <recommendedName>
        <fullName evidence="5">DUF410 domain-containing protein</fullName>
    </recommendedName>
</protein>
<evidence type="ECO:0000313" key="3">
    <source>
        <dbReference type="EMBL" id="TPX53621.1"/>
    </source>
</evidence>
<feature type="compositionally biased region" description="Pro residues" evidence="2">
    <location>
        <begin position="340"/>
        <end position="350"/>
    </location>
</feature>
<dbReference type="AlphaFoldDB" id="A0A507DQF2"/>
<accession>A0A507DQF2</accession>
<feature type="region of interest" description="Disordered" evidence="2">
    <location>
        <begin position="325"/>
        <end position="350"/>
    </location>
</feature>
<evidence type="ECO:0000313" key="4">
    <source>
        <dbReference type="Proteomes" id="UP000318582"/>
    </source>
</evidence>
<dbReference type="Proteomes" id="UP000318582">
    <property type="component" value="Unassembled WGS sequence"/>
</dbReference>
<evidence type="ECO:0000256" key="2">
    <source>
        <dbReference type="SAM" id="MobiDB-lite"/>
    </source>
</evidence>